<dbReference type="Pfam" id="PF03171">
    <property type="entry name" value="2OG-FeII_Oxy"/>
    <property type="match status" value="1"/>
</dbReference>
<comment type="caution">
    <text evidence="5">The sequence shown here is derived from an EMBL/GenBank/DDBJ whole genome shotgun (WGS) entry which is preliminary data.</text>
</comment>
<evidence type="ECO:0000256" key="1">
    <source>
        <dbReference type="ARBA" id="ARBA00022723"/>
    </source>
</evidence>
<dbReference type="InterPro" id="IPR044861">
    <property type="entry name" value="IPNS-like_FE2OG_OXY"/>
</dbReference>
<dbReference type="Proteomes" id="UP001164929">
    <property type="component" value="Chromosome 10"/>
</dbReference>
<dbReference type="InterPro" id="IPR027443">
    <property type="entry name" value="IPNS-like_sf"/>
</dbReference>
<feature type="domain" description="Isopenicillin N synthase-like Fe(2+) 2OG dioxygenase" evidence="3">
    <location>
        <begin position="192"/>
        <end position="223"/>
    </location>
</feature>
<keyword evidence="6" id="KW-1185">Reference proteome</keyword>
<evidence type="ECO:0000259" key="3">
    <source>
        <dbReference type="Pfam" id="PF03171"/>
    </source>
</evidence>
<accession>A0AAD6MAN0</accession>
<name>A0AAD6MAN0_9ROSI</name>
<dbReference type="InterPro" id="IPR026992">
    <property type="entry name" value="DIOX_N"/>
</dbReference>
<dbReference type="EMBL" id="JAQIZT010000010">
    <property type="protein sequence ID" value="KAJ6981837.1"/>
    <property type="molecule type" value="Genomic_DNA"/>
</dbReference>
<proteinExistence type="predicted"/>
<dbReference type="AlphaFoldDB" id="A0AAD6MAN0"/>
<protein>
    <submittedName>
        <fullName evidence="5">Uncharacterized protein</fullName>
    </submittedName>
</protein>
<dbReference type="Gene3D" id="2.60.120.330">
    <property type="entry name" value="B-lactam Antibiotic, Isopenicillin N Synthase, Chain"/>
    <property type="match status" value="2"/>
</dbReference>
<keyword evidence="2" id="KW-0408">Iron</keyword>
<dbReference type="PANTHER" id="PTHR47990">
    <property type="entry name" value="2-OXOGLUTARATE (2OG) AND FE(II)-DEPENDENT OXYGENASE SUPERFAMILY PROTEIN-RELATED"/>
    <property type="match status" value="1"/>
</dbReference>
<reference evidence="5" key="1">
    <citation type="journal article" date="2023" name="Mol. Ecol. Resour.">
        <title>Chromosome-level genome assembly of a triploid poplar Populus alba 'Berolinensis'.</title>
        <authorList>
            <person name="Chen S."/>
            <person name="Yu Y."/>
            <person name="Wang X."/>
            <person name="Wang S."/>
            <person name="Zhang T."/>
            <person name="Zhou Y."/>
            <person name="He R."/>
            <person name="Meng N."/>
            <person name="Wang Y."/>
            <person name="Liu W."/>
            <person name="Liu Z."/>
            <person name="Liu J."/>
            <person name="Guo Q."/>
            <person name="Huang H."/>
            <person name="Sederoff R.R."/>
            <person name="Wang G."/>
            <person name="Qu G."/>
            <person name="Chen S."/>
        </authorList>
    </citation>
    <scope>NUCLEOTIDE SEQUENCE</scope>
    <source>
        <strain evidence="5">SC-2020</strain>
    </source>
</reference>
<feature type="domain" description="Non-haem dioxygenase N-terminal" evidence="4">
    <location>
        <begin position="43"/>
        <end position="139"/>
    </location>
</feature>
<dbReference type="Pfam" id="PF14226">
    <property type="entry name" value="DIOX_N"/>
    <property type="match status" value="1"/>
</dbReference>
<evidence type="ECO:0000313" key="5">
    <source>
        <dbReference type="EMBL" id="KAJ6981837.1"/>
    </source>
</evidence>
<gene>
    <name evidence="5" type="ORF">NC653_025058</name>
</gene>
<dbReference type="GO" id="GO:0046872">
    <property type="term" value="F:metal ion binding"/>
    <property type="evidence" value="ECO:0007669"/>
    <property type="project" value="UniProtKB-KW"/>
</dbReference>
<dbReference type="InterPro" id="IPR050231">
    <property type="entry name" value="Iron_ascorbate_oxido_reductase"/>
</dbReference>
<dbReference type="SUPFAM" id="SSF51197">
    <property type="entry name" value="Clavaminate synthase-like"/>
    <property type="match status" value="1"/>
</dbReference>
<keyword evidence="1" id="KW-0479">Metal-binding</keyword>
<sequence length="406" mass="45231">MIDSSPPLQHHYGELTRLPPQIPTLECNDLPSGGAVMEEYCQLPLIDLSCLNSTNERERLACAEAICRASSEWGFFQVVNHGISPELVRNMRREQVKLFQTPFDKKATCGVLNNSYRWGTPTATCPKQFSWCEAFHIPLSRVSEQACYGEFSSLREVMMEFAAAMSKLSRVLAGVLAENLGHPRGVFENIYEVGGLQLMKDSKWVAVNPNQDALIVNIGDLLQDHVTVRESVVDVLSEISKYCDIYLMERTLDDESGKLADIGFTFQPLDQVERINFKKYELEALFSLKGGKMEWRFRELLRVEKFCYLLNVPNSSEVICPPPVDDVNDSAELFWLNRRKVLAMIQGCKIRPVGLVRTTMDTRCGGLGFGVASEFNGVVLVMGLVGAWLVLQVGCEVSGVGSGGAV</sequence>
<organism evidence="5 6">
    <name type="scientific">Populus alba x Populus x berolinensis</name>
    <dbReference type="NCBI Taxonomy" id="444605"/>
    <lineage>
        <taxon>Eukaryota</taxon>
        <taxon>Viridiplantae</taxon>
        <taxon>Streptophyta</taxon>
        <taxon>Embryophyta</taxon>
        <taxon>Tracheophyta</taxon>
        <taxon>Spermatophyta</taxon>
        <taxon>Magnoliopsida</taxon>
        <taxon>eudicotyledons</taxon>
        <taxon>Gunneridae</taxon>
        <taxon>Pentapetalae</taxon>
        <taxon>rosids</taxon>
        <taxon>fabids</taxon>
        <taxon>Malpighiales</taxon>
        <taxon>Salicaceae</taxon>
        <taxon>Saliceae</taxon>
        <taxon>Populus</taxon>
    </lineage>
</organism>
<evidence type="ECO:0000259" key="4">
    <source>
        <dbReference type="Pfam" id="PF14226"/>
    </source>
</evidence>
<evidence type="ECO:0000313" key="6">
    <source>
        <dbReference type="Proteomes" id="UP001164929"/>
    </source>
</evidence>
<evidence type="ECO:0000256" key="2">
    <source>
        <dbReference type="ARBA" id="ARBA00023004"/>
    </source>
</evidence>